<keyword evidence="4" id="KW-0813">Transport</keyword>
<evidence type="ECO:0000256" key="4">
    <source>
        <dbReference type="ARBA" id="ARBA00022448"/>
    </source>
</evidence>
<dbReference type="Gene3D" id="1.25.40.90">
    <property type="match status" value="1"/>
</dbReference>
<evidence type="ECO:0000256" key="8">
    <source>
        <dbReference type="SAM" id="MobiDB-lite"/>
    </source>
</evidence>
<dbReference type="PANTHER" id="PTHR45929:SF3">
    <property type="entry name" value="JAK PATHWAY SIGNAL TRANSDUCTION ADAPTOR MOLECULE"/>
    <property type="match status" value="1"/>
</dbReference>
<keyword evidence="6" id="KW-0653">Protein transport</keyword>
<dbReference type="GO" id="GO:0035091">
    <property type="term" value="F:phosphatidylinositol binding"/>
    <property type="evidence" value="ECO:0007669"/>
    <property type="project" value="InterPro"/>
</dbReference>
<keyword evidence="5" id="KW-0967">Endosome</keyword>
<feature type="compositionally biased region" description="Basic residues" evidence="8">
    <location>
        <begin position="150"/>
        <end position="164"/>
    </location>
</feature>
<dbReference type="GO" id="GO:0043328">
    <property type="term" value="P:protein transport to vacuole involved in ubiquitin-dependent protein catabolic process via the multivesicular body sorting pathway"/>
    <property type="evidence" value="ECO:0007669"/>
    <property type="project" value="TreeGrafter"/>
</dbReference>
<dbReference type="Pfam" id="PF00790">
    <property type="entry name" value="VHS"/>
    <property type="match status" value="1"/>
</dbReference>
<dbReference type="Gene3D" id="1.20.5.1940">
    <property type="match status" value="1"/>
</dbReference>
<dbReference type="FunFam" id="1.25.40.90:FF:000009">
    <property type="entry name" value="Putative signal transducing adapter molecule 1"/>
    <property type="match status" value="1"/>
</dbReference>
<evidence type="ECO:0000256" key="5">
    <source>
        <dbReference type="ARBA" id="ARBA00022753"/>
    </source>
</evidence>
<evidence type="ECO:0000256" key="7">
    <source>
        <dbReference type="PROSITE-ProRule" id="PRU00192"/>
    </source>
</evidence>
<dbReference type="Pfam" id="PF02809">
    <property type="entry name" value="UIM"/>
    <property type="match status" value="1"/>
</dbReference>
<dbReference type="CDD" id="cd03568">
    <property type="entry name" value="VHS_STAM"/>
    <property type="match status" value="1"/>
</dbReference>
<accession>A0A226EHX6</accession>
<dbReference type="EMBL" id="LNIX01000003">
    <property type="protein sequence ID" value="OXA57303.1"/>
    <property type="molecule type" value="Genomic_DNA"/>
</dbReference>
<dbReference type="PANTHER" id="PTHR45929">
    <property type="entry name" value="JAK PATHWAY SIGNAL TRANSDUCTION ADAPTOR MOLECULE"/>
    <property type="match status" value="1"/>
</dbReference>
<dbReference type="PROSITE" id="PS50179">
    <property type="entry name" value="VHS"/>
    <property type="match status" value="1"/>
</dbReference>
<feature type="domain" description="VHS" evidence="10">
    <location>
        <begin position="17"/>
        <end position="145"/>
    </location>
</feature>
<dbReference type="GO" id="GO:0033565">
    <property type="term" value="C:ESCRT-0 complex"/>
    <property type="evidence" value="ECO:0007669"/>
    <property type="project" value="TreeGrafter"/>
</dbReference>
<gene>
    <name evidence="11" type="ORF">Fcan01_08197</name>
</gene>
<feature type="region of interest" description="Disordered" evidence="8">
    <location>
        <begin position="530"/>
        <end position="577"/>
    </location>
</feature>
<dbReference type="PROSITE" id="PS50330">
    <property type="entry name" value="UIM"/>
    <property type="match status" value="1"/>
</dbReference>
<protein>
    <submittedName>
        <fullName evidence="11">Signal transducing adapter molecule 1</fullName>
    </submittedName>
</protein>
<evidence type="ECO:0000259" key="9">
    <source>
        <dbReference type="PROSITE" id="PS50002"/>
    </source>
</evidence>
<name>A0A226EHX6_FOLCA</name>
<dbReference type="Proteomes" id="UP000198287">
    <property type="component" value="Unassembled WGS sequence"/>
</dbReference>
<sequence>MGIFSNSSPFDEVVGKATLETNTKEDWSLILDICDRVTTTPTGAKECLRSIVSRLNHPDPHVVVQAITLLDACVSNCGLPFHLEIASRDFEQEYCKLLTKIQEKTVRDKLLQCLQKWAESFKSDPQLDLIPSLVGKLKAKGVHFSDSPHKSTRKSSHHHHHSSSKNRDMSSSSAVPAAQEDADLAKAIELSLKEAQTHSQNKTLYPQASSLASGSAEEKEPKKVRALYDFEAAEENELTFYAGEIVFVTDDSDTNWWQGSNQRGKGLFPANFVTYDLSAEPTKFEVNSKKTVQFSEDVEVQSIETEPEIVEIDEGKIDKVLHVLHEADPTGEVEDPADLCGLEEQVNQMAPLIDQELEKIDRRHAQLTRLGGELVEALNMYHNLMREPVASTMPYGMKMGMSVAGPTVSMPHFSQVGGPVQYPGYPPYDPNVPYSMMRPPHSAPPAANGAGYNSMPYQSQPQSNGMGQQHMNQQQQMGNLGGVPNGQIGGQPQMPNSPQVSQPVSMAGGQIPYSQPMMMPQGQNMNMQGGYESNPMSQPQNMGMPPHMMSPQNGPYGQGLPQGGYPQSSTAPSGPAV</sequence>
<evidence type="ECO:0000256" key="1">
    <source>
        <dbReference type="ARBA" id="ARBA00004177"/>
    </source>
</evidence>
<keyword evidence="12" id="KW-1185">Reference proteome</keyword>
<dbReference type="InterPro" id="IPR001452">
    <property type="entry name" value="SH3_domain"/>
</dbReference>
<feature type="region of interest" description="Disordered" evidence="8">
    <location>
        <begin position="196"/>
        <end position="218"/>
    </location>
</feature>
<dbReference type="InterPro" id="IPR002014">
    <property type="entry name" value="VHS_dom"/>
</dbReference>
<reference evidence="11 12" key="1">
    <citation type="submission" date="2015-12" db="EMBL/GenBank/DDBJ databases">
        <title>The genome of Folsomia candida.</title>
        <authorList>
            <person name="Faddeeva A."/>
            <person name="Derks M.F."/>
            <person name="Anvar Y."/>
            <person name="Smit S."/>
            <person name="Van Straalen N."/>
            <person name="Roelofs D."/>
        </authorList>
    </citation>
    <scope>NUCLEOTIDE SEQUENCE [LARGE SCALE GENOMIC DNA]</scope>
    <source>
        <strain evidence="11 12">VU population</strain>
        <tissue evidence="11">Whole body</tissue>
    </source>
</reference>
<dbReference type="SUPFAM" id="SSF50044">
    <property type="entry name" value="SH3-domain"/>
    <property type="match status" value="1"/>
</dbReference>
<evidence type="ECO:0000259" key="10">
    <source>
        <dbReference type="PROSITE" id="PS50179"/>
    </source>
</evidence>
<comment type="caution">
    <text evidence="11">The sequence shown here is derived from an EMBL/GenBank/DDBJ whole genome shotgun (WGS) entry which is preliminary data.</text>
</comment>
<dbReference type="CDD" id="cd11820">
    <property type="entry name" value="SH3_STAM"/>
    <property type="match status" value="1"/>
</dbReference>
<dbReference type="OMA" id="GLMEECY"/>
<dbReference type="InterPro" id="IPR008942">
    <property type="entry name" value="ENTH_VHS"/>
</dbReference>
<dbReference type="SUPFAM" id="SSF48464">
    <property type="entry name" value="ENTH/VHS domain"/>
    <property type="match status" value="1"/>
</dbReference>
<evidence type="ECO:0000313" key="11">
    <source>
        <dbReference type="EMBL" id="OXA57303.1"/>
    </source>
</evidence>
<evidence type="ECO:0000256" key="2">
    <source>
        <dbReference type="ARBA" id="ARBA00009666"/>
    </source>
</evidence>
<dbReference type="InterPro" id="IPR050670">
    <property type="entry name" value="STAM"/>
</dbReference>
<keyword evidence="3 7" id="KW-0728">SH3 domain</keyword>
<dbReference type="InterPro" id="IPR036028">
    <property type="entry name" value="SH3-like_dom_sf"/>
</dbReference>
<dbReference type="PRINTS" id="PR00452">
    <property type="entry name" value="SH3DOMAIN"/>
</dbReference>
<dbReference type="PROSITE" id="PS50002">
    <property type="entry name" value="SH3"/>
    <property type="match status" value="1"/>
</dbReference>
<dbReference type="OrthoDB" id="10068368at2759"/>
<dbReference type="STRING" id="158441.A0A226EHX6"/>
<feature type="domain" description="SH3" evidence="9">
    <location>
        <begin position="219"/>
        <end position="278"/>
    </location>
</feature>
<dbReference type="InterPro" id="IPR003903">
    <property type="entry name" value="UIM_dom"/>
</dbReference>
<feature type="compositionally biased region" description="Polar residues" evidence="8">
    <location>
        <begin position="568"/>
        <end position="577"/>
    </location>
</feature>
<comment type="subcellular location">
    <subcellularLocation>
        <location evidence="1">Endosome</location>
    </subcellularLocation>
</comment>
<dbReference type="CDD" id="cd21388">
    <property type="entry name" value="GAT_STAM"/>
    <property type="match status" value="1"/>
</dbReference>
<dbReference type="GO" id="GO:0043130">
    <property type="term" value="F:ubiquitin binding"/>
    <property type="evidence" value="ECO:0007669"/>
    <property type="project" value="InterPro"/>
</dbReference>
<dbReference type="SMART" id="SM00288">
    <property type="entry name" value="VHS"/>
    <property type="match status" value="1"/>
</dbReference>
<dbReference type="Pfam" id="PF00018">
    <property type="entry name" value="SH3_1"/>
    <property type="match status" value="1"/>
</dbReference>
<dbReference type="AlphaFoldDB" id="A0A226EHX6"/>
<dbReference type="Gene3D" id="2.30.30.40">
    <property type="entry name" value="SH3 Domains"/>
    <property type="match status" value="1"/>
</dbReference>
<comment type="similarity">
    <text evidence="2">Belongs to the STAM family.</text>
</comment>
<organism evidence="11 12">
    <name type="scientific">Folsomia candida</name>
    <name type="common">Springtail</name>
    <dbReference type="NCBI Taxonomy" id="158441"/>
    <lineage>
        <taxon>Eukaryota</taxon>
        <taxon>Metazoa</taxon>
        <taxon>Ecdysozoa</taxon>
        <taxon>Arthropoda</taxon>
        <taxon>Hexapoda</taxon>
        <taxon>Collembola</taxon>
        <taxon>Entomobryomorpha</taxon>
        <taxon>Isotomoidea</taxon>
        <taxon>Isotomidae</taxon>
        <taxon>Proisotominae</taxon>
        <taxon>Folsomia</taxon>
    </lineage>
</organism>
<evidence type="ECO:0000313" key="12">
    <source>
        <dbReference type="Proteomes" id="UP000198287"/>
    </source>
</evidence>
<feature type="compositionally biased region" description="Polar residues" evidence="8">
    <location>
        <begin position="197"/>
        <end position="213"/>
    </location>
</feature>
<feature type="region of interest" description="Disordered" evidence="8">
    <location>
        <begin position="143"/>
        <end position="178"/>
    </location>
</feature>
<dbReference type="SMART" id="SM00326">
    <property type="entry name" value="SH3"/>
    <property type="match status" value="1"/>
</dbReference>
<evidence type="ECO:0000256" key="3">
    <source>
        <dbReference type="ARBA" id="ARBA00022443"/>
    </source>
</evidence>
<evidence type="ECO:0000256" key="6">
    <source>
        <dbReference type="ARBA" id="ARBA00022927"/>
    </source>
</evidence>
<proteinExistence type="inferred from homology"/>